<dbReference type="EMBL" id="CP106679">
    <property type="protein sequence ID" value="UXP33994.1"/>
    <property type="molecule type" value="Genomic_DNA"/>
</dbReference>
<evidence type="ECO:0000313" key="2">
    <source>
        <dbReference type="EMBL" id="UXP33994.1"/>
    </source>
</evidence>
<evidence type="ECO:0000256" key="1">
    <source>
        <dbReference type="SAM" id="Coils"/>
    </source>
</evidence>
<keyword evidence="1" id="KW-0175">Coiled coil</keyword>
<dbReference type="SUPFAM" id="SSF47226">
    <property type="entry name" value="Histidine-containing phosphotransfer domain, HPT domain"/>
    <property type="match status" value="1"/>
</dbReference>
<organism evidence="2 3">
    <name type="scientific">Reichenbachiella agarivorans</name>
    <dbReference type="NCBI Taxonomy" id="2979464"/>
    <lineage>
        <taxon>Bacteria</taxon>
        <taxon>Pseudomonadati</taxon>
        <taxon>Bacteroidota</taxon>
        <taxon>Cytophagia</taxon>
        <taxon>Cytophagales</taxon>
        <taxon>Reichenbachiellaceae</taxon>
        <taxon>Reichenbachiella</taxon>
    </lineage>
</organism>
<protein>
    <recommendedName>
        <fullName evidence="4">Hpt domain-containing protein</fullName>
    </recommendedName>
</protein>
<dbReference type="Gene3D" id="1.20.120.160">
    <property type="entry name" value="HPT domain"/>
    <property type="match status" value="1"/>
</dbReference>
<reference evidence="2" key="1">
    <citation type="submission" date="2022-09" db="EMBL/GenBank/DDBJ databases">
        <title>Comparative genomics and taxonomic characterization of three novel marine species of genus Reichenbachiella exhibiting antioxidant and polysaccharide degradation activities.</title>
        <authorList>
            <person name="Muhammad N."/>
            <person name="Lee Y.-J."/>
            <person name="Ko J."/>
            <person name="Kim S.-G."/>
        </authorList>
    </citation>
    <scope>NUCLEOTIDE SEQUENCE</scope>
    <source>
        <strain evidence="2">BKB1-1</strain>
    </source>
</reference>
<accession>A0ABY6CUI4</accession>
<evidence type="ECO:0000313" key="3">
    <source>
        <dbReference type="Proteomes" id="UP001065174"/>
    </source>
</evidence>
<proteinExistence type="predicted"/>
<keyword evidence="3" id="KW-1185">Reference proteome</keyword>
<gene>
    <name evidence="2" type="ORF">N6H18_08550</name>
</gene>
<name>A0ABY6CUI4_9BACT</name>
<dbReference type="RefSeq" id="WP_262311420.1">
    <property type="nucleotide sequence ID" value="NZ_CP106679.1"/>
</dbReference>
<dbReference type="Proteomes" id="UP001065174">
    <property type="component" value="Chromosome"/>
</dbReference>
<sequence>MANRTQLVILDHEGSYIDSCQTLKNVSGFEGSIFMNSFIINKYKEQILNLSEGQEIECFCISDPFFRQDLICDYQIRKVRIEGQIQLHWLIHDRTQSYMRGNEREMNEVEVREENNELRQLVRKLEQEKYINLAVYGKLYHEMKAPISGLKFLSTSISRYLEPELKKRFQLSCGIISGYLEHAVNQLGNTELKETNSPFKIDQIIAAVEDTFLGEKDVHLLFDKEFESSIVIGNKYKLYTGIVRLLSIINDSRPDGRVRIVFSYDMATHSLLLTFRPNLLPDAQHRVVLKYLEVRGVLDLKVEMGTLVMMCPVDDIKIIKTIPVQKKTNSEVREITQAHFPYLYQITNQDDDMVRDIIEGVLDVVPFELEKMLQQYEERDFNALARTTHKVKPNFENLEQKQFMSRIFEIEAAALNKDDSYLKQHLESFVREASARIDELKGIYT</sequence>
<feature type="coiled-coil region" evidence="1">
    <location>
        <begin position="104"/>
        <end position="131"/>
    </location>
</feature>
<evidence type="ECO:0008006" key="4">
    <source>
        <dbReference type="Google" id="ProtNLM"/>
    </source>
</evidence>
<dbReference type="InterPro" id="IPR036641">
    <property type="entry name" value="HPT_dom_sf"/>
</dbReference>